<dbReference type="AlphaFoldDB" id="A0A932MPL3"/>
<dbReference type="PANTHER" id="PTHR30006:SF2">
    <property type="entry name" value="ABC TRANSPORTER SUBSTRATE-BINDING PROTEIN"/>
    <property type="match status" value="1"/>
</dbReference>
<dbReference type="SUPFAM" id="SSF53850">
    <property type="entry name" value="Periplasmic binding protein-like II"/>
    <property type="match status" value="1"/>
</dbReference>
<name>A0A932MPL3_UNCTE</name>
<feature type="signal peptide" evidence="2">
    <location>
        <begin position="1"/>
        <end position="24"/>
    </location>
</feature>
<evidence type="ECO:0000256" key="1">
    <source>
        <dbReference type="ARBA" id="ARBA00022729"/>
    </source>
</evidence>
<gene>
    <name evidence="3" type="ORF">HYZ11_14225</name>
</gene>
<comment type="caution">
    <text evidence="3">The sequence shown here is derived from an EMBL/GenBank/DDBJ whole genome shotgun (WGS) entry which is preliminary data.</text>
</comment>
<evidence type="ECO:0000313" key="3">
    <source>
        <dbReference type="EMBL" id="MBI3128757.1"/>
    </source>
</evidence>
<dbReference type="EMBL" id="JACPUR010000035">
    <property type="protein sequence ID" value="MBI3128757.1"/>
    <property type="molecule type" value="Genomic_DNA"/>
</dbReference>
<protein>
    <submittedName>
        <fullName evidence="3">Extracellular solute-binding protein</fullName>
    </submittedName>
</protein>
<dbReference type="Gene3D" id="3.40.190.10">
    <property type="entry name" value="Periplasmic binding protein-like II"/>
    <property type="match status" value="2"/>
</dbReference>
<evidence type="ECO:0000256" key="2">
    <source>
        <dbReference type="SAM" id="SignalP"/>
    </source>
</evidence>
<feature type="chain" id="PRO_5036770117" evidence="2">
    <location>
        <begin position="25"/>
        <end position="354"/>
    </location>
</feature>
<accession>A0A932MPL3</accession>
<keyword evidence="1 2" id="KW-0732">Signal</keyword>
<evidence type="ECO:0000313" key="4">
    <source>
        <dbReference type="Proteomes" id="UP000782312"/>
    </source>
</evidence>
<dbReference type="PANTHER" id="PTHR30006">
    <property type="entry name" value="THIAMINE-BINDING PERIPLASMIC PROTEIN-RELATED"/>
    <property type="match status" value="1"/>
</dbReference>
<dbReference type="Pfam" id="PF13343">
    <property type="entry name" value="SBP_bac_6"/>
    <property type="match status" value="1"/>
</dbReference>
<organism evidence="3 4">
    <name type="scientific">Tectimicrobiota bacterium</name>
    <dbReference type="NCBI Taxonomy" id="2528274"/>
    <lineage>
        <taxon>Bacteria</taxon>
        <taxon>Pseudomonadati</taxon>
        <taxon>Nitrospinota/Tectimicrobiota group</taxon>
        <taxon>Candidatus Tectimicrobiota</taxon>
    </lineage>
</organism>
<proteinExistence type="predicted"/>
<reference evidence="3" key="1">
    <citation type="submission" date="2020-07" db="EMBL/GenBank/DDBJ databases">
        <title>Huge and variable diversity of episymbiotic CPR bacteria and DPANN archaea in groundwater ecosystems.</title>
        <authorList>
            <person name="He C.Y."/>
            <person name="Keren R."/>
            <person name="Whittaker M."/>
            <person name="Farag I.F."/>
            <person name="Doudna J."/>
            <person name="Cate J.H.D."/>
            <person name="Banfield J.F."/>
        </authorList>
    </citation>
    <scope>NUCLEOTIDE SEQUENCE</scope>
    <source>
        <strain evidence="3">NC_groundwater_763_Ag_S-0.2um_68_21</strain>
    </source>
</reference>
<dbReference type="Proteomes" id="UP000782312">
    <property type="component" value="Unassembled WGS sequence"/>
</dbReference>
<sequence length="354" mass="39664">MRNSLLSLAAALALAAGAAAPAGAAVSPEEEKLYREAKKEGEVDFRGPTERTSFINVARAWSKRYPDVKLKYSRNPTGRLVKAIEAEFRAGKLTHEVVHVTDPVILVKWKKQGRLLSYKSPYYADYEPQYLDKDFTFAAMGVTPMLPLVNKKYVESIGMKPGDFKCYKDFLNPKFSGKQVVTHANAGGTALFAAMRMTELFGWEFHETLRKHNILLGATAGVTTSMVIKGERPVTYAVTGYRALEHGQDPKKGVFTFWPCEGAVMINFAMTILKEGAARHPNAARLLVTWLSSKEGQENIVEHAHFFSGRKDVKPVPGAQPLHTYKNLWWPDLEKAIQEHDPFLKKFDQVYGLK</sequence>